<accession>H1VVM7</accession>
<evidence type="ECO:0000313" key="2">
    <source>
        <dbReference type="Proteomes" id="UP000007174"/>
    </source>
</evidence>
<reference evidence="2" key="1">
    <citation type="journal article" date="2012" name="Nat. Genet.">
        <title>Lifestyle transitions in plant pathogenic Colletotrichum fungi deciphered by genome and transcriptome analyses.</title>
        <authorList>
            <person name="O'Connell R.J."/>
            <person name="Thon M.R."/>
            <person name="Hacquard S."/>
            <person name="Amyotte S.G."/>
            <person name="Kleemann J."/>
            <person name="Torres M.F."/>
            <person name="Damm U."/>
            <person name="Buiate E.A."/>
            <person name="Epstein L."/>
            <person name="Alkan N."/>
            <person name="Altmueller J."/>
            <person name="Alvarado-Balderrama L."/>
            <person name="Bauser C.A."/>
            <person name="Becker C."/>
            <person name="Birren B.W."/>
            <person name="Chen Z."/>
            <person name="Choi J."/>
            <person name="Crouch J.A."/>
            <person name="Duvick J.P."/>
            <person name="Farman M.A."/>
            <person name="Gan P."/>
            <person name="Heiman D."/>
            <person name="Henrissat B."/>
            <person name="Howard R.J."/>
            <person name="Kabbage M."/>
            <person name="Koch C."/>
            <person name="Kracher B."/>
            <person name="Kubo Y."/>
            <person name="Law A.D."/>
            <person name="Lebrun M.-H."/>
            <person name="Lee Y.-H."/>
            <person name="Miyara I."/>
            <person name="Moore N."/>
            <person name="Neumann U."/>
            <person name="Nordstroem K."/>
            <person name="Panaccione D.G."/>
            <person name="Panstruga R."/>
            <person name="Place M."/>
            <person name="Proctor R.H."/>
            <person name="Prusky D."/>
            <person name="Rech G."/>
            <person name="Reinhardt R."/>
            <person name="Rollins J.A."/>
            <person name="Rounsley S."/>
            <person name="Schardl C.L."/>
            <person name="Schwartz D.C."/>
            <person name="Shenoy N."/>
            <person name="Shirasu K."/>
            <person name="Sikhakolli U.R."/>
            <person name="Stueber K."/>
            <person name="Sukno S.A."/>
            <person name="Sweigard J.A."/>
            <person name="Takano Y."/>
            <person name="Takahara H."/>
            <person name="Trail F."/>
            <person name="van der Does H.C."/>
            <person name="Voll L.M."/>
            <person name="Will I."/>
            <person name="Young S."/>
            <person name="Zeng Q."/>
            <person name="Zhang J."/>
            <person name="Zhou S."/>
            <person name="Dickman M.B."/>
            <person name="Schulze-Lefert P."/>
            <person name="Ver Loren van Themaat E."/>
            <person name="Ma L.-J."/>
            <person name="Vaillancourt L.J."/>
        </authorList>
    </citation>
    <scope>NUCLEOTIDE SEQUENCE [LARGE SCALE GENOMIC DNA]</scope>
    <source>
        <strain evidence="2">IMI 349063</strain>
    </source>
</reference>
<sequence>MDMVMLAVLNAQERNEDEYRELFKAADERYVFKGVMRPRGCRMSIIEAVWDPEGLGTAAGPNDSVPAEIKEE</sequence>
<proteinExistence type="predicted"/>
<dbReference type="VEuPathDB" id="FungiDB:CH63R_07626"/>
<gene>
    <name evidence="1" type="ORF">CH063_13738</name>
</gene>
<dbReference type="Proteomes" id="UP000007174">
    <property type="component" value="Unassembled WGS sequence"/>
</dbReference>
<evidence type="ECO:0000313" key="1">
    <source>
        <dbReference type="EMBL" id="CCF44287.1"/>
    </source>
</evidence>
<dbReference type="Gene3D" id="3.40.50.150">
    <property type="entry name" value="Vaccinia Virus protein VP39"/>
    <property type="match status" value="1"/>
</dbReference>
<dbReference type="STRING" id="759273.H1VVM7"/>
<dbReference type="AlphaFoldDB" id="H1VVM7"/>
<dbReference type="EMBL" id="CACQ02006779">
    <property type="protein sequence ID" value="CCF44287.1"/>
    <property type="molecule type" value="Genomic_DNA"/>
</dbReference>
<dbReference type="HOGENOM" id="CLU_2722095_0_0_1"/>
<name>H1VVM7_COLHI</name>
<dbReference type="InterPro" id="IPR029063">
    <property type="entry name" value="SAM-dependent_MTases_sf"/>
</dbReference>
<protein>
    <submittedName>
        <fullName evidence="1">Uncharacterized protein</fullName>
    </submittedName>
</protein>
<organism evidence="1 2">
    <name type="scientific">Colletotrichum higginsianum (strain IMI 349063)</name>
    <name type="common">Crucifer anthracnose fungus</name>
    <dbReference type="NCBI Taxonomy" id="759273"/>
    <lineage>
        <taxon>Eukaryota</taxon>
        <taxon>Fungi</taxon>
        <taxon>Dikarya</taxon>
        <taxon>Ascomycota</taxon>
        <taxon>Pezizomycotina</taxon>
        <taxon>Sordariomycetes</taxon>
        <taxon>Hypocreomycetidae</taxon>
        <taxon>Glomerellales</taxon>
        <taxon>Glomerellaceae</taxon>
        <taxon>Colletotrichum</taxon>
        <taxon>Colletotrichum destructivum species complex</taxon>
    </lineage>
</organism>